<sequence>MPTFSGSYYFWVLARITLASDLLSTLRSSNATLFADVIEANPALCALVSSSNVHTIFAPVDSVLANLLPSQRTGAIRRANISPDDIEKLSYEIAEEQQRQQTNDSLPQTLSKREGSSLPFLFTTASDDVRANLEGGKRQKFAMIDGRVERESNSSQYPHDDTPVLQLVTGLGNKVTVVKPEIEYNGGYIYTIDG</sequence>
<dbReference type="EMBL" id="JAPEUX010000004">
    <property type="protein sequence ID" value="KAJ4354106.1"/>
    <property type="molecule type" value="Genomic_DNA"/>
</dbReference>
<name>A0A9W8XLS2_9PLEO</name>
<gene>
    <name evidence="2" type="ORF">N0V89_005839</name>
</gene>
<dbReference type="AlphaFoldDB" id="A0A9W8XLS2"/>
<evidence type="ECO:0000256" key="1">
    <source>
        <dbReference type="SAM" id="SignalP"/>
    </source>
</evidence>
<dbReference type="RefSeq" id="XP_056071880.1">
    <property type="nucleotide sequence ID" value="XM_056214613.1"/>
</dbReference>
<feature type="signal peptide" evidence="1">
    <location>
        <begin position="1"/>
        <end position="19"/>
    </location>
</feature>
<keyword evidence="1" id="KW-0732">Signal</keyword>
<accession>A0A9W8XLS2</accession>
<comment type="caution">
    <text evidence="2">The sequence shown here is derived from an EMBL/GenBank/DDBJ whole genome shotgun (WGS) entry which is preliminary data.</text>
</comment>
<dbReference type="Proteomes" id="UP001140513">
    <property type="component" value="Unassembled WGS sequence"/>
</dbReference>
<proteinExistence type="predicted"/>
<keyword evidence="3" id="KW-1185">Reference proteome</keyword>
<evidence type="ECO:0000313" key="3">
    <source>
        <dbReference type="Proteomes" id="UP001140513"/>
    </source>
</evidence>
<dbReference type="Gene3D" id="2.30.180.10">
    <property type="entry name" value="FAS1 domain"/>
    <property type="match status" value="1"/>
</dbReference>
<organism evidence="2 3">
    <name type="scientific">Didymosphaeria variabile</name>
    <dbReference type="NCBI Taxonomy" id="1932322"/>
    <lineage>
        <taxon>Eukaryota</taxon>
        <taxon>Fungi</taxon>
        <taxon>Dikarya</taxon>
        <taxon>Ascomycota</taxon>
        <taxon>Pezizomycotina</taxon>
        <taxon>Dothideomycetes</taxon>
        <taxon>Pleosporomycetidae</taxon>
        <taxon>Pleosporales</taxon>
        <taxon>Massarineae</taxon>
        <taxon>Didymosphaeriaceae</taxon>
        <taxon>Didymosphaeria</taxon>
    </lineage>
</organism>
<dbReference type="OrthoDB" id="286301at2759"/>
<dbReference type="GeneID" id="80909369"/>
<dbReference type="SUPFAM" id="SSF82153">
    <property type="entry name" value="FAS1 domain"/>
    <property type="match status" value="1"/>
</dbReference>
<protein>
    <recommendedName>
        <fullName evidence="4">FAS1 domain-containing protein</fullName>
    </recommendedName>
</protein>
<evidence type="ECO:0000313" key="2">
    <source>
        <dbReference type="EMBL" id="KAJ4354106.1"/>
    </source>
</evidence>
<evidence type="ECO:0008006" key="4">
    <source>
        <dbReference type="Google" id="ProtNLM"/>
    </source>
</evidence>
<dbReference type="InterPro" id="IPR036378">
    <property type="entry name" value="FAS1_dom_sf"/>
</dbReference>
<feature type="chain" id="PRO_5040886671" description="FAS1 domain-containing protein" evidence="1">
    <location>
        <begin position="20"/>
        <end position="194"/>
    </location>
</feature>
<reference evidence="2" key="1">
    <citation type="submission" date="2022-10" db="EMBL/GenBank/DDBJ databases">
        <title>Tapping the CABI collections for fungal endophytes: first genome assemblies for Collariella, Neodidymelliopsis, Ascochyta clinopodiicola, Didymella pomorum, Didymosphaeria variabile, Neocosmospora piperis and Neocucurbitaria cava.</title>
        <authorList>
            <person name="Hill R."/>
        </authorList>
    </citation>
    <scope>NUCLEOTIDE SEQUENCE</scope>
    <source>
        <strain evidence="2">IMI 356815</strain>
    </source>
</reference>